<evidence type="ECO:0000256" key="4">
    <source>
        <dbReference type="ARBA" id="ARBA00022807"/>
    </source>
</evidence>
<dbReference type="SUPFAM" id="SSF54001">
    <property type="entry name" value="Cysteine proteinases"/>
    <property type="match status" value="1"/>
</dbReference>
<dbReference type="GO" id="GO:0006508">
    <property type="term" value="P:proteolysis"/>
    <property type="evidence" value="ECO:0007669"/>
    <property type="project" value="UniProtKB-KW"/>
</dbReference>
<dbReference type="OrthoDB" id="9813368at2"/>
<sequence length="258" mass="28736">MPYAVTIVPVSPLRKLAAHTSEMISQSLFGDCLEVLHEADNGWVKIRHQYDGYEGFITASHIEPVPLDYYEAAPTHFTAGWSNTVTVNDLPMHLPFGCVLKTEEAVTWGLTSIRFNAALTLLPKHHPGSEPFRQQLLAFAHAYLNTAYLWGGRTVFGVDCSGFTQSVYRVLGIPLLRDAYQQATQGQVLDFLQEARPGDLAFFDNAEGRITHVGILLNDHEILHASGKVRIDAIDTQGIINAETGVRTHQLRIIKRLF</sequence>
<evidence type="ECO:0000256" key="2">
    <source>
        <dbReference type="ARBA" id="ARBA00022670"/>
    </source>
</evidence>
<dbReference type="Pfam" id="PF18348">
    <property type="entry name" value="SH3_16"/>
    <property type="match status" value="1"/>
</dbReference>
<reference evidence="6 7" key="1">
    <citation type="submission" date="2018-04" db="EMBL/GenBank/DDBJ databases">
        <title>Chitinophaga fuyangensis sp. nov., isolated from soil in a chemical factory.</title>
        <authorList>
            <person name="Chen K."/>
        </authorList>
    </citation>
    <scope>NUCLEOTIDE SEQUENCE [LARGE SCALE GENOMIC DNA]</scope>
    <source>
        <strain evidence="6 7">LY-1</strain>
    </source>
</reference>
<gene>
    <name evidence="6" type="ORF">DCC81_17195</name>
</gene>
<proteinExistence type="inferred from homology"/>
<comment type="similarity">
    <text evidence="1">Belongs to the peptidase C40 family.</text>
</comment>
<dbReference type="InterPro" id="IPR041382">
    <property type="entry name" value="SH3_16"/>
</dbReference>
<evidence type="ECO:0000313" key="6">
    <source>
        <dbReference type="EMBL" id="PUZ25980.1"/>
    </source>
</evidence>
<keyword evidence="2" id="KW-0645">Protease</keyword>
<dbReference type="SUPFAM" id="SSF50044">
    <property type="entry name" value="SH3-domain"/>
    <property type="match status" value="1"/>
</dbReference>
<keyword evidence="4" id="KW-0788">Thiol protease</keyword>
<dbReference type="Pfam" id="PF00877">
    <property type="entry name" value="NLPC_P60"/>
    <property type="match status" value="1"/>
</dbReference>
<dbReference type="InterPro" id="IPR038765">
    <property type="entry name" value="Papain-like_cys_pep_sf"/>
</dbReference>
<name>A0A2T7BI68_9BACT</name>
<evidence type="ECO:0000256" key="1">
    <source>
        <dbReference type="ARBA" id="ARBA00007074"/>
    </source>
</evidence>
<dbReference type="GO" id="GO:0008234">
    <property type="term" value="F:cysteine-type peptidase activity"/>
    <property type="evidence" value="ECO:0007669"/>
    <property type="project" value="UniProtKB-KW"/>
</dbReference>
<comment type="caution">
    <text evidence="6">The sequence shown here is derived from an EMBL/GenBank/DDBJ whole genome shotgun (WGS) entry which is preliminary data.</text>
</comment>
<dbReference type="Proteomes" id="UP000244450">
    <property type="component" value="Unassembled WGS sequence"/>
</dbReference>
<dbReference type="PANTHER" id="PTHR47053">
    <property type="entry name" value="MUREIN DD-ENDOPEPTIDASE MEPH-RELATED"/>
    <property type="match status" value="1"/>
</dbReference>
<dbReference type="Gene3D" id="3.90.1720.10">
    <property type="entry name" value="endopeptidase domain like (from Nostoc punctiforme)"/>
    <property type="match status" value="1"/>
</dbReference>
<evidence type="ECO:0000313" key="7">
    <source>
        <dbReference type="Proteomes" id="UP000244450"/>
    </source>
</evidence>
<evidence type="ECO:0000259" key="5">
    <source>
        <dbReference type="PROSITE" id="PS51935"/>
    </source>
</evidence>
<feature type="domain" description="NlpC/P60" evidence="5">
    <location>
        <begin position="130"/>
        <end position="258"/>
    </location>
</feature>
<dbReference type="InterPro" id="IPR051202">
    <property type="entry name" value="Peptidase_C40"/>
</dbReference>
<dbReference type="AlphaFoldDB" id="A0A2T7BI68"/>
<keyword evidence="7" id="KW-1185">Reference proteome</keyword>
<evidence type="ECO:0000256" key="3">
    <source>
        <dbReference type="ARBA" id="ARBA00022801"/>
    </source>
</evidence>
<dbReference type="RefSeq" id="WP_108687819.1">
    <property type="nucleotide sequence ID" value="NZ_QCYK01000002.1"/>
</dbReference>
<dbReference type="EMBL" id="QCYK01000002">
    <property type="protein sequence ID" value="PUZ25980.1"/>
    <property type="molecule type" value="Genomic_DNA"/>
</dbReference>
<dbReference type="PROSITE" id="PS51935">
    <property type="entry name" value="NLPC_P60"/>
    <property type="match status" value="1"/>
</dbReference>
<accession>A0A2T7BI68</accession>
<dbReference type="InterPro" id="IPR000064">
    <property type="entry name" value="NLP_P60_dom"/>
</dbReference>
<keyword evidence="3 6" id="KW-0378">Hydrolase</keyword>
<organism evidence="6 7">
    <name type="scientific">Chitinophaga parva</name>
    <dbReference type="NCBI Taxonomy" id="2169414"/>
    <lineage>
        <taxon>Bacteria</taxon>
        <taxon>Pseudomonadati</taxon>
        <taxon>Bacteroidota</taxon>
        <taxon>Chitinophagia</taxon>
        <taxon>Chitinophagales</taxon>
        <taxon>Chitinophagaceae</taxon>
        <taxon>Chitinophaga</taxon>
    </lineage>
</organism>
<protein>
    <submittedName>
        <fullName evidence="6">Hydrolase Nlp/P60</fullName>
    </submittedName>
</protein>
<dbReference type="PANTHER" id="PTHR47053:SF1">
    <property type="entry name" value="MUREIN DD-ENDOPEPTIDASE MEPH-RELATED"/>
    <property type="match status" value="1"/>
</dbReference>
<dbReference type="InterPro" id="IPR036028">
    <property type="entry name" value="SH3-like_dom_sf"/>
</dbReference>
<dbReference type="Gene3D" id="2.30.30.40">
    <property type="entry name" value="SH3 Domains"/>
    <property type="match status" value="1"/>
</dbReference>